<name>A0A1D2VDQ6_9ASCO</name>
<evidence type="ECO:0000256" key="1">
    <source>
        <dbReference type="SAM" id="MobiDB-lite"/>
    </source>
</evidence>
<accession>A0A1D2VDQ6</accession>
<dbReference type="InterPro" id="IPR040347">
    <property type="entry name" value="YBP1/2"/>
</dbReference>
<evidence type="ECO:0000313" key="2">
    <source>
        <dbReference type="EMBL" id="ODV59765.1"/>
    </source>
</evidence>
<sequence>MSNVESNEDNSGLDSEAFLAPQYTLLSSEDLDSISVDKICQFFHDAAKDAIKTKDFISYSTLIDIYLSNSNNYNDDEMEKLLATLHEILRNDVEFNNNELIYEIGWDLPEVLINFIESSSFKFKSYLSNAPCIKSSLSIFDLLARYGNPKELFLKACELLSSLKCHFKENQNDKEDEQKETGDANKDEENQNEDQLNLELLVDQFSNDELKERFFDIKFHSLLELLLASLKRIHTNSPSKFLVMAITALLKLLNNNVDEILNLSFLARRLYVFARDYIPPLPLDPPKDSTFDNIYQFSEDELYLQRKLLQSFITHLAELSLKYTDLSLSLSFYSQLQLKFSLCNKPVISKSKSNKETSKNKTNNNDFSNAIQKNIRNYRSTNDEMLKEITLRLMELSQSFDLNLEEIFEADFINYSKELYLKILLEKGTLNIISNSIKDQNLREEFIIREIFRISNDDFKRNSLISMNGNGFSKKIGNDNDNDGIKLSKIGLLYICFFSFSEKLDSNEEMTKKKIISSLLNFKDVLLLSIRFLIPVLSISNDKNLTLSDFLSFRIAEKRNTVYTEIKDCILFGLWLSISRECLTNNDIKDISKDKNLRIFLKILLQTLTTIISVDEKENNIRQSIYTLIVKILSLSDEEFCWEFLKDSIEFCPYSNARIAMVGILKDLLTRNKPVIKDSISNIEENLKGMKIGENPSEEKTEILKQSQSQPPSLPPRSSKFITLTNPRLQEIIELFKRSVEETFTVSINKDDDENFTISLDLESKKSKYTNGIDENDFKLLLTYLNLLIGIKNMVPKEIIQKDVVSLIEETVKEFKEVAGKNPKENSPNVDLLLFILENFSK</sequence>
<dbReference type="RefSeq" id="XP_020046072.1">
    <property type="nucleotide sequence ID" value="XM_020194645.1"/>
</dbReference>
<dbReference type="OrthoDB" id="5396786at2759"/>
<reference evidence="3" key="1">
    <citation type="submission" date="2016-05" db="EMBL/GenBank/DDBJ databases">
        <title>Comparative genomics of biotechnologically important yeasts.</title>
        <authorList>
            <consortium name="DOE Joint Genome Institute"/>
            <person name="Riley R."/>
            <person name="Haridas S."/>
            <person name="Wolfe K.H."/>
            <person name="Lopes M.R."/>
            <person name="Hittinger C.T."/>
            <person name="Goker M."/>
            <person name="Salamov A."/>
            <person name="Wisecaver J."/>
            <person name="Long T.M."/>
            <person name="Aerts A.L."/>
            <person name="Barry K."/>
            <person name="Choi C."/>
            <person name="Clum A."/>
            <person name="Coughlan A.Y."/>
            <person name="Deshpande S."/>
            <person name="Douglass A.P."/>
            <person name="Hanson S.J."/>
            <person name="Klenk H.-P."/>
            <person name="Labutti K."/>
            <person name="Lapidus A."/>
            <person name="Lindquist E."/>
            <person name="Lipzen A."/>
            <person name="Meier-Kolthoff J.P."/>
            <person name="Ohm R.A."/>
            <person name="Otillar R.P."/>
            <person name="Pangilinan J."/>
            <person name="Peng Y."/>
            <person name="Rokas A."/>
            <person name="Rosa C.A."/>
            <person name="Scheuner C."/>
            <person name="Sibirny A.A."/>
            <person name="Slot J.C."/>
            <person name="Stielow J.B."/>
            <person name="Sun H."/>
            <person name="Kurtzman C.P."/>
            <person name="Blackwell M."/>
            <person name="Grigoriev I.V."/>
            <person name="Jeffries T.W."/>
        </authorList>
    </citation>
    <scope>NUCLEOTIDE SEQUENCE [LARGE SCALE GENOMIC DNA]</scope>
    <source>
        <strain evidence="3">DSM 1968</strain>
    </source>
</reference>
<gene>
    <name evidence="2" type="ORF">ASCRUDRAFT_81675</name>
</gene>
<protein>
    <submittedName>
        <fullName evidence="2">DUF1760-domain-containing protein</fullName>
    </submittedName>
</protein>
<keyword evidence="3" id="KW-1185">Reference proteome</keyword>
<organism evidence="2 3">
    <name type="scientific">Ascoidea rubescens DSM 1968</name>
    <dbReference type="NCBI Taxonomy" id="1344418"/>
    <lineage>
        <taxon>Eukaryota</taxon>
        <taxon>Fungi</taxon>
        <taxon>Dikarya</taxon>
        <taxon>Ascomycota</taxon>
        <taxon>Saccharomycotina</taxon>
        <taxon>Saccharomycetes</taxon>
        <taxon>Ascoideaceae</taxon>
        <taxon>Ascoidea</taxon>
    </lineage>
</organism>
<feature type="compositionally biased region" description="Basic and acidic residues" evidence="1">
    <location>
        <begin position="171"/>
        <end position="189"/>
    </location>
</feature>
<dbReference type="GO" id="GO:0005737">
    <property type="term" value="C:cytoplasm"/>
    <property type="evidence" value="ECO:0007669"/>
    <property type="project" value="TreeGrafter"/>
</dbReference>
<dbReference type="InParanoid" id="A0A1D2VDQ6"/>
<feature type="region of interest" description="Disordered" evidence="1">
    <location>
        <begin position="699"/>
        <end position="719"/>
    </location>
</feature>
<evidence type="ECO:0000313" key="3">
    <source>
        <dbReference type="Proteomes" id="UP000095038"/>
    </source>
</evidence>
<dbReference type="GeneID" id="30968281"/>
<feature type="region of interest" description="Disordered" evidence="1">
    <location>
        <begin position="171"/>
        <end position="191"/>
    </location>
</feature>
<dbReference type="EMBL" id="KV454484">
    <property type="protein sequence ID" value="ODV59765.1"/>
    <property type="molecule type" value="Genomic_DNA"/>
</dbReference>
<dbReference type="PANTHER" id="PTHR28020">
    <property type="entry name" value="YAP1-BINDING PROTEIN 1-RELATED"/>
    <property type="match status" value="1"/>
</dbReference>
<dbReference type="AlphaFoldDB" id="A0A1D2VDQ6"/>
<dbReference type="GO" id="GO:0034599">
    <property type="term" value="P:cellular response to oxidative stress"/>
    <property type="evidence" value="ECO:0007669"/>
    <property type="project" value="InterPro"/>
</dbReference>
<proteinExistence type="predicted"/>
<dbReference type="Proteomes" id="UP000095038">
    <property type="component" value="Unassembled WGS sequence"/>
</dbReference>
<feature type="compositionally biased region" description="Low complexity" evidence="1">
    <location>
        <begin position="706"/>
        <end position="719"/>
    </location>
</feature>
<dbReference type="InterPro" id="IPR013877">
    <property type="entry name" value="YAP-bd/ALF4/Glomulin"/>
</dbReference>
<dbReference type="FunCoup" id="A0A1D2VDQ6">
    <property type="interactions" value="72"/>
</dbReference>
<dbReference type="Pfam" id="PF08568">
    <property type="entry name" value="Kinetochor_Ybp2"/>
    <property type="match status" value="1"/>
</dbReference>
<dbReference type="PANTHER" id="PTHR28020:SF1">
    <property type="entry name" value="YAP1-BINDING PROTEIN 1-RELATED"/>
    <property type="match status" value="1"/>
</dbReference>
<dbReference type="STRING" id="1344418.A0A1D2VDQ6"/>